<accession>A0A061RQB1</accession>
<evidence type="ECO:0000313" key="2">
    <source>
        <dbReference type="EMBL" id="JAC72736.1"/>
    </source>
</evidence>
<evidence type="ECO:0000256" key="1">
    <source>
        <dbReference type="SAM" id="MobiDB-lite"/>
    </source>
</evidence>
<feature type="non-terminal residue" evidence="2">
    <location>
        <position position="1"/>
    </location>
</feature>
<proteinExistence type="predicted"/>
<dbReference type="EMBL" id="GBEZ01013226">
    <property type="protein sequence ID" value="JAC72736.1"/>
    <property type="molecule type" value="Transcribed_RNA"/>
</dbReference>
<organism evidence="2">
    <name type="scientific">Tetraselmis sp. GSL018</name>
    <dbReference type="NCBI Taxonomy" id="582737"/>
    <lineage>
        <taxon>Eukaryota</taxon>
        <taxon>Viridiplantae</taxon>
        <taxon>Chlorophyta</taxon>
        <taxon>core chlorophytes</taxon>
        <taxon>Chlorodendrophyceae</taxon>
        <taxon>Chlorodendrales</taxon>
        <taxon>Chlorodendraceae</taxon>
        <taxon>Tetraselmis</taxon>
    </lineage>
</organism>
<reference evidence="2" key="1">
    <citation type="submission" date="2014-05" db="EMBL/GenBank/DDBJ databases">
        <title>The transcriptome of the halophilic microalga Tetraselmis sp. GSL018 isolated from the Great Salt Lake, Utah.</title>
        <authorList>
            <person name="Jinkerson R.E."/>
            <person name="D'Adamo S."/>
            <person name="Posewitz M.C."/>
        </authorList>
    </citation>
    <scope>NUCLEOTIDE SEQUENCE</scope>
    <source>
        <strain evidence="2">GSL018</strain>
    </source>
</reference>
<feature type="region of interest" description="Disordered" evidence="1">
    <location>
        <begin position="1"/>
        <end position="55"/>
    </location>
</feature>
<gene>
    <name evidence="2" type="ORF">TSPGSL018_30595</name>
</gene>
<dbReference type="AlphaFoldDB" id="A0A061RQB1"/>
<name>A0A061RQB1_9CHLO</name>
<protein>
    <submittedName>
        <fullName evidence="2">Uncharacterized protein</fullName>
    </submittedName>
</protein>
<sequence length="70" mass="7808">RDTAMVSPSGHRWPQARRGGRNDTGAAHRRRQVNCPRARAKGSAREQRARGLGKTIKPNGIATWAEDLQY</sequence>
<feature type="compositionally biased region" description="Basic residues" evidence="1">
    <location>
        <begin position="27"/>
        <end position="42"/>
    </location>
</feature>
<feature type="non-terminal residue" evidence="2">
    <location>
        <position position="70"/>
    </location>
</feature>